<dbReference type="PANTHER" id="PTHR30032">
    <property type="entry name" value="N-ACETYLMURAMOYL-L-ALANINE AMIDASE-RELATED"/>
    <property type="match status" value="1"/>
</dbReference>
<dbReference type="Pfam" id="PF04122">
    <property type="entry name" value="CW_binding_2"/>
    <property type="match status" value="2"/>
</dbReference>
<proteinExistence type="predicted"/>
<keyword evidence="3" id="KW-1185">Reference proteome</keyword>
<dbReference type="Proteomes" id="UP000241434">
    <property type="component" value="Unassembled WGS sequence"/>
</dbReference>
<accession>A0A2P7PYT6</accession>
<organism evidence="2 3">
    <name type="scientific">Peptostreptococcus russellii</name>
    <dbReference type="NCBI Taxonomy" id="215200"/>
    <lineage>
        <taxon>Bacteria</taxon>
        <taxon>Bacillati</taxon>
        <taxon>Bacillota</taxon>
        <taxon>Clostridia</taxon>
        <taxon>Peptostreptococcales</taxon>
        <taxon>Peptostreptococcaceae</taxon>
        <taxon>Peptostreptococcus</taxon>
    </lineage>
</organism>
<evidence type="ECO:0008006" key="4">
    <source>
        <dbReference type="Google" id="ProtNLM"/>
    </source>
</evidence>
<sequence length="524" mass="57471">MASNEKASIILASRKDRVKNDIKVLDIETATIVGGKNSISDDISDIIERTIKTKKISGRDRYETSELLVESMKSKDVGLAGGSVFADALSSGAFLSQKNIPLLLLNNKNEIKDGFNPIYTFGGEKSISKTFGKRIAGANRYETAEKIAAEYKNFDTVILVSGKNFADALSATPLSHQLNAPILLSDGKTLTKGSKEIIKKVKKVVVVGGRASISQSLLEEIKNINKKDSSVSSSSGSASSGSSSGSSSLSSGDKEIKEDSRLYARLVIDFDKDGLVEEELSIALKEGEKLDGLVKEIQSSTSFLENTSPKGYTLKGWKIRGKNEIKTLEEIKELKASKELLSTEEEGEEKSIYIEAVFEKDSKDPEKPIEKEDKDKTSEDDKDKDSAGKDDSGKPTDKDDKEEDDDISLNPQVEIKDPPFLSTNLTINTSNKSTMDWFKLLNEQKANFKLNGKNIEISKADSPYSKEKSFYIRNVDDGTFSFSGFEDGDIITISIIDKANKQKWPDVNIKYSIGGFGATFKVVK</sequence>
<dbReference type="OrthoDB" id="1753471at2"/>
<dbReference type="InterPro" id="IPR007253">
    <property type="entry name" value="Cell_wall-bd_2"/>
</dbReference>
<feature type="region of interest" description="Disordered" evidence="1">
    <location>
        <begin position="352"/>
        <end position="416"/>
    </location>
</feature>
<evidence type="ECO:0000313" key="2">
    <source>
        <dbReference type="EMBL" id="PSJ30873.1"/>
    </source>
</evidence>
<dbReference type="PANTHER" id="PTHR30032:SF8">
    <property type="entry name" value="GERMINATION-SPECIFIC N-ACETYLMURAMOYL-L-ALANINE AMIDASE"/>
    <property type="match status" value="1"/>
</dbReference>
<feature type="region of interest" description="Disordered" evidence="1">
    <location>
        <begin position="228"/>
        <end position="253"/>
    </location>
</feature>
<dbReference type="AlphaFoldDB" id="A0A2P7PYT6"/>
<name>A0A2P7PYT6_9FIRM</name>
<feature type="compositionally biased region" description="Basic and acidic residues" evidence="1">
    <location>
        <begin position="352"/>
        <end position="399"/>
    </location>
</feature>
<evidence type="ECO:0000313" key="3">
    <source>
        <dbReference type="Proteomes" id="UP000241434"/>
    </source>
</evidence>
<evidence type="ECO:0000256" key="1">
    <source>
        <dbReference type="SAM" id="MobiDB-lite"/>
    </source>
</evidence>
<protein>
    <recommendedName>
        <fullName evidence="4">Cell wall binding repeat 2</fullName>
    </recommendedName>
</protein>
<dbReference type="InterPro" id="IPR051922">
    <property type="entry name" value="Bact_Sporulation_Assoc"/>
</dbReference>
<gene>
    <name evidence="2" type="ORF">UF10_08405</name>
</gene>
<comment type="caution">
    <text evidence="2">The sequence shown here is derived from an EMBL/GenBank/DDBJ whole genome shotgun (WGS) entry which is preliminary data.</text>
</comment>
<dbReference type="Gene3D" id="3.40.50.12090">
    <property type="match status" value="3"/>
</dbReference>
<reference evidence="2" key="1">
    <citation type="thesis" date="2015" institute="Rutgers" country="The State University of New Jersey, 14 College Farm Rd., New Brunswick, NJ, USA">
        <title>Ammonia toxicity in bacteria and its implications for treatment of and resource recovery from highly nitrogenous organic wastes.</title>
        <authorList>
            <person name="Luther A.K."/>
        </authorList>
    </citation>
    <scope>NUCLEOTIDE SEQUENCE</scope>
    <source>
        <strain evidence="2">RT-10B</strain>
    </source>
</reference>
<dbReference type="EMBL" id="JYGE01000007">
    <property type="protein sequence ID" value="PSJ30873.1"/>
    <property type="molecule type" value="Genomic_DNA"/>
</dbReference>
<feature type="compositionally biased region" description="Low complexity" evidence="1">
    <location>
        <begin position="230"/>
        <end position="251"/>
    </location>
</feature>